<reference evidence="2" key="1">
    <citation type="submission" date="2016-10" db="EMBL/GenBank/DDBJ databases">
        <authorList>
            <person name="Varghese N."/>
            <person name="Submissions S."/>
        </authorList>
    </citation>
    <scope>NUCLEOTIDE SEQUENCE [LARGE SCALE GENOMIC DNA]</scope>
    <source>
        <strain evidence="2">DSM 24450</strain>
    </source>
</reference>
<evidence type="ECO:0000313" key="1">
    <source>
        <dbReference type="EMBL" id="SFS52571.1"/>
    </source>
</evidence>
<keyword evidence="2" id="KW-1185">Reference proteome</keyword>
<proteinExistence type="predicted"/>
<name>A0A1I6QJF2_9FLAO</name>
<dbReference type="STRING" id="593133.SAMN04488006_1834"/>
<gene>
    <name evidence="1" type="ORF">SAMN04488006_1834</name>
</gene>
<dbReference type="EMBL" id="FOZP01000004">
    <property type="protein sequence ID" value="SFS52571.1"/>
    <property type="molecule type" value="Genomic_DNA"/>
</dbReference>
<dbReference type="OrthoDB" id="1453121at2"/>
<evidence type="ECO:0000313" key="2">
    <source>
        <dbReference type="Proteomes" id="UP000199312"/>
    </source>
</evidence>
<dbReference type="AlphaFoldDB" id="A0A1I6QJF2"/>
<dbReference type="Proteomes" id="UP000199312">
    <property type="component" value="Unassembled WGS sequence"/>
</dbReference>
<organism evidence="1 2">
    <name type="scientific">Lutibacter maritimus</name>
    <dbReference type="NCBI Taxonomy" id="593133"/>
    <lineage>
        <taxon>Bacteria</taxon>
        <taxon>Pseudomonadati</taxon>
        <taxon>Bacteroidota</taxon>
        <taxon>Flavobacteriia</taxon>
        <taxon>Flavobacteriales</taxon>
        <taxon>Flavobacteriaceae</taxon>
        <taxon>Lutibacter</taxon>
    </lineage>
</organism>
<accession>A0A1I6QJF2</accession>
<sequence>MENPFKKILHNEEVPKVLREKVINDISLIKLSIDIADLFAVKYPSTINEFLITEKESVKKKNNNINNLLKE</sequence>
<dbReference type="RefSeq" id="WP_090225167.1">
    <property type="nucleotide sequence ID" value="NZ_FOZP01000004.1"/>
</dbReference>
<protein>
    <submittedName>
        <fullName evidence="1">Uncharacterized protein</fullName>
    </submittedName>
</protein>